<feature type="compositionally biased region" description="Low complexity" evidence="2">
    <location>
        <begin position="601"/>
        <end position="616"/>
    </location>
</feature>
<feature type="region of interest" description="Disordered" evidence="2">
    <location>
        <begin position="1"/>
        <end position="58"/>
    </location>
</feature>
<feature type="compositionally biased region" description="Low complexity" evidence="2">
    <location>
        <begin position="448"/>
        <end position="469"/>
    </location>
</feature>
<sequence>MGETNGSCFPRERQNSNPFHFTSGHEATQRTNNATNIYNTSSFPEKEPRFSPKPGKRTRKLSLFSFHFNSKSNSEEKGRLRRSSQPTFNQTSPPTLSPDPSDLWLTSLANSRPGSQNSLDSSPCSSRKDSSVLGPVERENIAIQDIIQETLKLQFECVTEYNRDECDRLGKNVCQLVKRRVEAMKEATKTRCKIVSVVYVGAVRDFGIEVACQALLEADKDNFTVASYRNGKTMRVLVVCAVVMSFYFTDAMPFNDIFDDLGASGKGASGSAGRQKVIPEVVADFEDFKRLGGSTAKSNKESENIDDSSFQSLSGSGESQIEPLFRESNSRETENQSHGDTAQQNESDDQQESNSGSGADSTGANFWPVVRTEPDADARGSDREPHLIRRSEVPSLDLYKRASNEDSSATNSELTSGEQLTQRSDAPTASGSGEDLTSGEDDAPFDTSSADSESDSGCSSGYGCYSSEGAQGGDGGGINSRSVISQAEERAAASGSASGDFAPIKNAWVQSHLDAAAGPYDDEASGSTFEGSGSESNTRLEIALPENGSGFGKEGAQPETDLHEIEDAIFESGIPLDLTRDTSSGSGSGSGSVIPSPPPIESFHGSETSASGSGAAEKAESMQLFVAPQLHKRISLMEKMMKLGKLQAIKITHHTVGASSRNEVPRVDYADDDSQMLSDLGKGRKVSFVLNQDFHSGYANENSAAYNILANSVKQEVENALGSKAAVSEIAFSEVREPIAHSPRFSKVMVSFKLLGDVSKLEKKVKQGMINGLVVDKTFFHDAP</sequence>
<dbReference type="Gene3D" id="3.30.1140.40">
    <property type="entry name" value="Tctex-1"/>
    <property type="match status" value="1"/>
</dbReference>
<feature type="compositionally biased region" description="Low complexity" evidence="2">
    <location>
        <begin position="91"/>
        <end position="103"/>
    </location>
</feature>
<evidence type="ECO:0000313" key="4">
    <source>
        <dbReference type="Proteomes" id="UP000225706"/>
    </source>
</evidence>
<dbReference type="Proteomes" id="UP000225706">
    <property type="component" value="Unassembled WGS sequence"/>
</dbReference>
<proteinExistence type="inferred from homology"/>
<dbReference type="OrthoDB" id="5959684at2759"/>
<dbReference type="AlphaFoldDB" id="A0A2B4RNH6"/>
<dbReference type="InterPro" id="IPR005334">
    <property type="entry name" value="Tctex-1-like"/>
</dbReference>
<dbReference type="InterPro" id="IPR038586">
    <property type="entry name" value="Tctex-1-like_sf"/>
</dbReference>
<comment type="caution">
    <text evidence="3">The sequence shown here is derived from an EMBL/GenBank/DDBJ whole genome shotgun (WGS) entry which is preliminary data.</text>
</comment>
<evidence type="ECO:0000313" key="3">
    <source>
        <dbReference type="EMBL" id="PFX17792.1"/>
    </source>
</evidence>
<feature type="compositionally biased region" description="Polar residues" evidence="2">
    <location>
        <begin position="352"/>
        <end position="364"/>
    </location>
</feature>
<evidence type="ECO:0000256" key="2">
    <source>
        <dbReference type="SAM" id="MobiDB-lite"/>
    </source>
</evidence>
<reference evidence="4" key="1">
    <citation type="journal article" date="2017" name="bioRxiv">
        <title>Comparative analysis of the genomes of Stylophora pistillata and Acropora digitifera provides evidence for extensive differences between species of corals.</title>
        <authorList>
            <person name="Voolstra C.R."/>
            <person name="Li Y."/>
            <person name="Liew Y.J."/>
            <person name="Baumgarten S."/>
            <person name="Zoccola D."/>
            <person name="Flot J.-F."/>
            <person name="Tambutte S."/>
            <person name="Allemand D."/>
            <person name="Aranda M."/>
        </authorList>
    </citation>
    <scope>NUCLEOTIDE SEQUENCE [LARGE SCALE GENOMIC DNA]</scope>
</reference>
<feature type="compositionally biased region" description="Low complexity" evidence="2">
    <location>
        <begin position="525"/>
        <end position="536"/>
    </location>
</feature>
<feature type="region of interest" description="Disordered" evidence="2">
    <location>
        <begin position="293"/>
        <end position="501"/>
    </location>
</feature>
<feature type="compositionally biased region" description="Low complexity" evidence="2">
    <location>
        <begin position="308"/>
        <end position="320"/>
    </location>
</feature>
<feature type="compositionally biased region" description="Polar residues" evidence="2">
    <location>
        <begin position="107"/>
        <end position="117"/>
    </location>
</feature>
<evidence type="ECO:0000256" key="1">
    <source>
        <dbReference type="ARBA" id="ARBA00005361"/>
    </source>
</evidence>
<feature type="region of interest" description="Disordered" evidence="2">
    <location>
        <begin position="517"/>
        <end position="537"/>
    </location>
</feature>
<dbReference type="Pfam" id="PF03645">
    <property type="entry name" value="Tctex-1"/>
    <property type="match status" value="1"/>
</dbReference>
<keyword evidence="4" id="KW-1185">Reference proteome</keyword>
<gene>
    <name evidence="3" type="ORF">AWC38_SpisGene17857</name>
</gene>
<feature type="compositionally biased region" description="Basic and acidic residues" evidence="2">
    <location>
        <begin position="372"/>
        <end position="404"/>
    </location>
</feature>
<feature type="region of interest" description="Disordered" evidence="2">
    <location>
        <begin position="573"/>
        <end position="616"/>
    </location>
</feature>
<organism evidence="3 4">
    <name type="scientific">Stylophora pistillata</name>
    <name type="common">Smooth cauliflower coral</name>
    <dbReference type="NCBI Taxonomy" id="50429"/>
    <lineage>
        <taxon>Eukaryota</taxon>
        <taxon>Metazoa</taxon>
        <taxon>Cnidaria</taxon>
        <taxon>Anthozoa</taxon>
        <taxon>Hexacorallia</taxon>
        <taxon>Scleractinia</taxon>
        <taxon>Astrocoeniina</taxon>
        <taxon>Pocilloporidae</taxon>
        <taxon>Stylophora</taxon>
    </lineage>
</organism>
<comment type="similarity">
    <text evidence="1">Belongs to the dynein light chain Tctex-type family.</text>
</comment>
<protein>
    <submittedName>
        <fullName evidence="3">Uncharacterized protein</fullName>
    </submittedName>
</protein>
<name>A0A2B4RNH6_STYPI</name>
<accession>A0A2B4RNH6</accession>
<dbReference type="EMBL" id="LSMT01000448">
    <property type="protein sequence ID" value="PFX17792.1"/>
    <property type="molecule type" value="Genomic_DNA"/>
</dbReference>
<feature type="compositionally biased region" description="Polar residues" evidence="2">
    <location>
        <begin position="15"/>
        <end position="43"/>
    </location>
</feature>
<feature type="compositionally biased region" description="Polar residues" evidence="2">
    <location>
        <begin position="405"/>
        <end position="431"/>
    </location>
</feature>
<feature type="compositionally biased region" description="Basic and acidic residues" evidence="2">
    <location>
        <begin position="324"/>
        <end position="337"/>
    </location>
</feature>
<feature type="region of interest" description="Disordered" evidence="2">
    <location>
        <begin position="72"/>
        <end position="132"/>
    </location>
</feature>
<dbReference type="CDD" id="cd21451">
    <property type="entry name" value="DLC-like_TCTEX1D"/>
    <property type="match status" value="1"/>
</dbReference>